<evidence type="ECO:0000256" key="3">
    <source>
        <dbReference type="ARBA" id="ARBA00022946"/>
    </source>
</evidence>
<evidence type="ECO:0000313" key="5">
    <source>
        <dbReference type="EMBL" id="CAD6255886.1"/>
    </source>
</evidence>
<feature type="repeat" description="PPR" evidence="4">
    <location>
        <begin position="255"/>
        <end position="289"/>
    </location>
</feature>
<feature type="repeat" description="PPR" evidence="4">
    <location>
        <begin position="402"/>
        <end position="436"/>
    </location>
</feature>
<dbReference type="PANTHER" id="PTHR47447:SF22">
    <property type="entry name" value="TETRATRICOPEPTIDE-LIKE HELICAL DOMAIN SUPERFAMILY"/>
    <property type="match status" value="1"/>
</dbReference>
<evidence type="ECO:0000256" key="2">
    <source>
        <dbReference type="ARBA" id="ARBA00022737"/>
    </source>
</evidence>
<feature type="repeat" description="PPR" evidence="4">
    <location>
        <begin position="183"/>
        <end position="217"/>
    </location>
</feature>
<dbReference type="Pfam" id="PF01535">
    <property type="entry name" value="PPR"/>
    <property type="match status" value="2"/>
</dbReference>
<dbReference type="NCBIfam" id="TIGR00756">
    <property type="entry name" value="PPR"/>
    <property type="match status" value="7"/>
</dbReference>
<comment type="similarity">
    <text evidence="1">Belongs to the PPR family. P subfamily.</text>
</comment>
<dbReference type="OrthoDB" id="185373at2759"/>
<evidence type="ECO:0000256" key="1">
    <source>
        <dbReference type="ARBA" id="ARBA00007626"/>
    </source>
</evidence>
<gene>
    <name evidence="5" type="ORF">NCGR_LOCUS39413</name>
</gene>
<sequence>MRKRLEPRLIWALDTASASPAHLSPPSPSSSPKPPRPAAPFLAVLFRRGRVDAAALLNRCLHGTPVPEARSLLSALPDVCDAVSYNTVLAALCRQRVGGGNHLHQALSLLADMSQEAHPDTRPNAVSDTTVMRGLCASRRTGEAVALLRSMQASASAPTSSQGRTGKAAKVEDMMVQRGLEPNVVTYNVLINSLCKEGSVREALALRKEMDDKGVAPDVVTYNTLIAGLSGVLEMDEAMGLLEEMIQGDTVVEPDVVTFNSIIHGLCKIGRMRQAVKVREMMAERGCMCNLVTFNYLIGGFLRVHKVKMAMNLMDELASSGLEPDSFTYSILINGFSKMWEVDCAEMFFAYNEATWDKSRAISLYSFACSYVSTGNDGASYGDTKMVKQLIKDMLVEGLAPDAVTYSMLINMYAKLGDLEEAERVLKQMTASGFVPDVAVFDSLIKGYSAEGQINKVLKLIHEMRAKNVALDPKIISTIIRLPEQTPLLWSATTASVPHSHGPSILQSAPPSLTPVHHYHVALTSRAL</sequence>
<feature type="repeat" description="PPR" evidence="4">
    <location>
        <begin position="124"/>
        <end position="158"/>
    </location>
</feature>
<feature type="repeat" description="PPR" evidence="4">
    <location>
        <begin position="437"/>
        <end position="471"/>
    </location>
</feature>
<dbReference type="Pfam" id="PF13041">
    <property type="entry name" value="PPR_2"/>
    <property type="match status" value="2"/>
</dbReference>
<keyword evidence="2" id="KW-0677">Repeat</keyword>
<dbReference type="InterPro" id="IPR002885">
    <property type="entry name" value="PPR_rpt"/>
</dbReference>
<feature type="repeat" description="PPR" evidence="4">
    <location>
        <begin position="218"/>
        <end position="252"/>
    </location>
</feature>
<evidence type="ECO:0000256" key="4">
    <source>
        <dbReference type="PROSITE-ProRule" id="PRU00708"/>
    </source>
</evidence>
<dbReference type="InterPro" id="IPR011990">
    <property type="entry name" value="TPR-like_helical_dom_sf"/>
</dbReference>
<dbReference type="EMBL" id="CAJGYO010000010">
    <property type="protein sequence ID" value="CAD6255886.1"/>
    <property type="molecule type" value="Genomic_DNA"/>
</dbReference>
<dbReference type="Pfam" id="PF12854">
    <property type="entry name" value="PPR_1"/>
    <property type="match status" value="2"/>
</dbReference>
<evidence type="ECO:0000313" key="6">
    <source>
        <dbReference type="Proteomes" id="UP000604825"/>
    </source>
</evidence>
<proteinExistence type="inferred from homology"/>
<accession>A0A811QJ09</accession>
<dbReference type="PANTHER" id="PTHR47447">
    <property type="entry name" value="OS03G0856100 PROTEIN"/>
    <property type="match status" value="1"/>
</dbReference>
<protein>
    <recommendedName>
        <fullName evidence="7">Pentatricopeptide repeat-containing protein</fullName>
    </recommendedName>
</protein>
<dbReference type="AlphaFoldDB" id="A0A811QJ09"/>
<dbReference type="Proteomes" id="UP000604825">
    <property type="component" value="Unassembled WGS sequence"/>
</dbReference>
<keyword evidence="3" id="KW-0809">Transit peptide</keyword>
<reference evidence="5" key="1">
    <citation type="submission" date="2020-10" db="EMBL/GenBank/DDBJ databases">
        <authorList>
            <person name="Han B."/>
            <person name="Lu T."/>
            <person name="Zhao Q."/>
            <person name="Huang X."/>
            <person name="Zhao Y."/>
        </authorList>
    </citation>
    <scope>NUCLEOTIDE SEQUENCE</scope>
</reference>
<comment type="caution">
    <text evidence="5">The sequence shown here is derived from an EMBL/GenBank/DDBJ whole genome shotgun (WGS) entry which is preliminary data.</text>
</comment>
<evidence type="ECO:0008006" key="7">
    <source>
        <dbReference type="Google" id="ProtNLM"/>
    </source>
</evidence>
<dbReference type="Gene3D" id="1.25.40.10">
    <property type="entry name" value="Tetratricopeptide repeat domain"/>
    <property type="match status" value="5"/>
</dbReference>
<name>A0A811QJ09_9POAL</name>
<organism evidence="5 6">
    <name type="scientific">Miscanthus lutarioriparius</name>
    <dbReference type="NCBI Taxonomy" id="422564"/>
    <lineage>
        <taxon>Eukaryota</taxon>
        <taxon>Viridiplantae</taxon>
        <taxon>Streptophyta</taxon>
        <taxon>Embryophyta</taxon>
        <taxon>Tracheophyta</taxon>
        <taxon>Spermatophyta</taxon>
        <taxon>Magnoliopsida</taxon>
        <taxon>Liliopsida</taxon>
        <taxon>Poales</taxon>
        <taxon>Poaceae</taxon>
        <taxon>PACMAD clade</taxon>
        <taxon>Panicoideae</taxon>
        <taxon>Andropogonodae</taxon>
        <taxon>Andropogoneae</taxon>
        <taxon>Saccharinae</taxon>
        <taxon>Miscanthus</taxon>
    </lineage>
</organism>
<keyword evidence="6" id="KW-1185">Reference proteome</keyword>
<feature type="repeat" description="PPR" evidence="4">
    <location>
        <begin position="290"/>
        <end position="324"/>
    </location>
</feature>
<dbReference type="PROSITE" id="PS51375">
    <property type="entry name" value="PPR"/>
    <property type="match status" value="7"/>
</dbReference>